<dbReference type="InterPro" id="IPR038506">
    <property type="entry name" value="GLE1-like_sf"/>
</dbReference>
<dbReference type="Gene3D" id="1.25.40.510">
    <property type="entry name" value="GLE1-like"/>
    <property type="match status" value="1"/>
</dbReference>
<dbReference type="AlphaFoldDB" id="A0A498SGU8"/>
<reference evidence="3 4" key="1">
    <citation type="submission" date="2018-08" db="EMBL/GenBank/DDBJ databases">
        <authorList>
            <person name="Laetsch R D."/>
            <person name="Stevens L."/>
            <person name="Kumar S."/>
            <person name="Blaxter L. M."/>
        </authorList>
    </citation>
    <scope>NUCLEOTIDE SEQUENCE [LARGE SCALE GENOMIC DNA]</scope>
</reference>
<evidence type="ECO:0000256" key="1">
    <source>
        <dbReference type="ARBA" id="ARBA00024680"/>
    </source>
</evidence>
<sequence>MSSRFGFHTNHFGISEEELEYDEDDPSWFITSPGANVLHGRYESAKPFVEKIQSQQRAFLEQKLEERRELRQAIRERVLRDFDKKLKQHMAKFQPKPRGQLVLELFLAQQKKELEESFSKRLSKNYVPESESVSGPLRSVSDLISHHSMCKPTLLAKSTSTISKSQLPAKTPASVSSLRPAAIIDKATSNMFSASSLVTAVSFTPAINAVSSNVDRVIPKITAPSPVHIALTSPSLSYPTAKIQQQSSISSALAFCPKKTSTAVSVSSLKTFKGGHATLTRTDSVSSCRSSASRNTSWPMQQIVEEEQSLSNETSITAAAKENESIDQSLSKLRSLAISSKTSNDADVKSSSQCHQIYGHEIAFARTFMANIANISDSVKNELKCTIKEKISISTKKFAKRTDIAQIVRFFSNLLNGLTVYGFNDKMINLKDDTLARNWAMAHIIDTYLDLVPQDVGLLKVVAAVLASLALPSVTFTKLLYGKLFIASPLLAVNHNECLKCILDLKKRSERFAEAMVAWYSREIAIISLFIALKMSSESADLQTTPKNHGLGLMWKMIAVTAAGNSAFGAVLITEILKQHWTMMHKVYGRQIEKLINLINRSVLPQWRASLEKVAADDLEVNETIRNVAENYLTSLRFTIDDCLLSFRSQ</sequence>
<dbReference type="Pfam" id="PF07817">
    <property type="entry name" value="GLE1"/>
    <property type="match status" value="1"/>
</dbReference>
<comment type="function">
    <text evidence="1">Required for the export of mRNAs containing poly(A) tails from the nucleus into the cytoplasm. May be involved in the terminal step of the mRNA transport through the nuclear pore complex (NPC).</text>
</comment>
<dbReference type="GO" id="GO:0005643">
    <property type="term" value="C:nuclear pore"/>
    <property type="evidence" value="ECO:0007669"/>
    <property type="project" value="InterPro"/>
</dbReference>
<dbReference type="EMBL" id="UPTC01001082">
    <property type="protein sequence ID" value="VBB31038.1"/>
    <property type="molecule type" value="Genomic_DNA"/>
</dbReference>
<name>A0A498SGU8_ACAVI</name>
<gene>
    <name evidence="3" type="ORF">NAV_LOCUS5829</name>
</gene>
<accession>A0A498SGU8</accession>
<dbReference type="OrthoDB" id="5836200at2759"/>
<dbReference type="GO" id="GO:0016973">
    <property type="term" value="P:poly(A)+ mRNA export from nucleus"/>
    <property type="evidence" value="ECO:0007669"/>
    <property type="project" value="InterPro"/>
</dbReference>
<keyword evidence="4" id="KW-1185">Reference proteome</keyword>
<dbReference type="InterPro" id="IPR012476">
    <property type="entry name" value="GLE1"/>
</dbReference>
<dbReference type="Proteomes" id="UP000276991">
    <property type="component" value="Unassembled WGS sequence"/>
</dbReference>
<proteinExistence type="predicted"/>
<organism evidence="3 4">
    <name type="scientific">Acanthocheilonema viteae</name>
    <name type="common">Filarial nematode worm</name>
    <name type="synonym">Dipetalonema viteae</name>
    <dbReference type="NCBI Taxonomy" id="6277"/>
    <lineage>
        <taxon>Eukaryota</taxon>
        <taxon>Metazoa</taxon>
        <taxon>Ecdysozoa</taxon>
        <taxon>Nematoda</taxon>
        <taxon>Chromadorea</taxon>
        <taxon>Rhabditida</taxon>
        <taxon>Spirurina</taxon>
        <taxon>Spiruromorpha</taxon>
        <taxon>Filarioidea</taxon>
        <taxon>Onchocercidae</taxon>
        <taxon>Acanthocheilonema</taxon>
    </lineage>
</organism>
<evidence type="ECO:0000313" key="4">
    <source>
        <dbReference type="Proteomes" id="UP000276991"/>
    </source>
</evidence>
<evidence type="ECO:0000256" key="2">
    <source>
        <dbReference type="ARBA" id="ARBA00030897"/>
    </source>
</evidence>
<protein>
    <recommendedName>
        <fullName evidence="2">GLE1 RNA export mediator</fullName>
    </recommendedName>
</protein>
<evidence type="ECO:0000313" key="3">
    <source>
        <dbReference type="EMBL" id="VBB31038.1"/>
    </source>
</evidence>